<feature type="region of interest" description="Disordered" evidence="1">
    <location>
        <begin position="42"/>
        <end position="64"/>
    </location>
</feature>
<organism evidence="2 3">
    <name type="scientific">Rhizoctonia solani</name>
    <dbReference type="NCBI Taxonomy" id="456999"/>
    <lineage>
        <taxon>Eukaryota</taxon>
        <taxon>Fungi</taxon>
        <taxon>Dikarya</taxon>
        <taxon>Basidiomycota</taxon>
        <taxon>Agaricomycotina</taxon>
        <taxon>Agaricomycetes</taxon>
        <taxon>Cantharellales</taxon>
        <taxon>Ceratobasidiaceae</taxon>
        <taxon>Rhizoctonia</taxon>
    </lineage>
</organism>
<proteinExistence type="predicted"/>
<name>A0A8H3C899_9AGAM</name>
<evidence type="ECO:0000313" key="2">
    <source>
        <dbReference type="EMBL" id="CAE6473902.1"/>
    </source>
</evidence>
<comment type="caution">
    <text evidence="2">The sequence shown here is derived from an EMBL/GenBank/DDBJ whole genome shotgun (WGS) entry which is preliminary data.</text>
</comment>
<dbReference type="PANTHER" id="PTHR46579">
    <property type="entry name" value="F5/8 TYPE C DOMAIN-CONTAINING PROTEIN-RELATED"/>
    <property type="match status" value="1"/>
</dbReference>
<dbReference type="InterPro" id="IPR004242">
    <property type="entry name" value="Transposase_21"/>
</dbReference>
<dbReference type="Pfam" id="PF02992">
    <property type="entry name" value="Transposase_21"/>
    <property type="match status" value="1"/>
</dbReference>
<evidence type="ECO:0008006" key="4">
    <source>
        <dbReference type="Google" id="ProtNLM"/>
    </source>
</evidence>
<sequence>MPKYSRQKDPGQKYECFCGIYPVLGHPHPVSRTTRYRHLQEAEQLERNPPPLANGSTRNANRYDEMEVDQVGVGANLEFEGYQDWGNSSGDEERNLDEDIQSNHSWNRVGTPPPSPPGSPLLGASDEEANEDEDGFLNITAKDYCEYERWFGEEQEELNEIFAETLTEEEIDSFKMLCIRLFGHISQRNYERIRYSFKDKLKLLSTYCLHKKLAQLSGIAPVSIDCCVNICHAFTGKYKDDTHCSFCKQPRLDLKGKPRQQFEFLPTTPWFQCYFNNPEMVQQMSFQANYVQEKGAMDELYDGTRYKTLCKSEIVVEGEPQGVRFFSDKRDIAYSIMLDGVQIMDNPALGQSLCWPLMAQNLNLPASERAKLRNLIPLGIIPGPRQPKDFDSFLAPFVEEALDQARGVRTFDVTTGHHFTLRAHPIIISGDMQAIKHVIQMKGTNAKCPCRACKLEGIYLAAAKTYYIPLANPRNNRNIIPDGRIVPELDPTDTSFDPLGLPLQTHERIQEQLREMDDARNKTERDNLAKEYGLTDHLILDRIPSIQRPDSYPHEFMHLFLLNHCKELVSLWAGTHTGLGDDPGTGSFIIPFDDWCEVGRETEEATKYLASSFIRPLPNIQTHFDCYIAEHWAFWICYIGPAVLRGRLPKKYYDHFLELVGIMKCLHSINNTTARIMALRERIAHYVEVFEKYYYQYDFECLCVCKSTLHALLHVPDDVLRCGPVWVSWSFSIERYCREVTACARSMVLPWTAIAKSVRQMSQLSALACRFPELRKAMLFGKNNVPVNASRMEEIKPGYEERILRFPRLREFLLEPTVRWRIAQYFHTNFPDNTFNEWHEFIPPRCERWGKLRIRNAEDTGPGDCIRSARVTNPLSPYGKRDASFIRRDKNERNQRKKPEMEDVYAYGRLEFIVAIMLPVNVNFGIKSPQLHVLAYIIEASGAEGDAASELITFTKFGRGIVLDVSSVLGLAGRVFTRGIKKNGEWVVIDRGEAIQRTAFDIPEEAQEDEGEDEE</sequence>
<evidence type="ECO:0000313" key="3">
    <source>
        <dbReference type="Proteomes" id="UP000663841"/>
    </source>
</evidence>
<dbReference type="AlphaFoldDB" id="A0A8H3C899"/>
<dbReference type="EMBL" id="CAJMWW010000568">
    <property type="protein sequence ID" value="CAE6473902.1"/>
    <property type="molecule type" value="Genomic_DNA"/>
</dbReference>
<dbReference type="PANTHER" id="PTHR46579:SF1">
    <property type="entry name" value="F5_8 TYPE C DOMAIN-CONTAINING PROTEIN"/>
    <property type="match status" value="1"/>
</dbReference>
<evidence type="ECO:0000256" key="1">
    <source>
        <dbReference type="SAM" id="MobiDB-lite"/>
    </source>
</evidence>
<accession>A0A8H3C899</accession>
<dbReference type="Proteomes" id="UP000663841">
    <property type="component" value="Unassembled WGS sequence"/>
</dbReference>
<protein>
    <recommendedName>
        <fullName evidence="4">Transposase family Tnp2 protein</fullName>
    </recommendedName>
</protein>
<reference evidence="2" key="1">
    <citation type="submission" date="2021-01" db="EMBL/GenBank/DDBJ databases">
        <authorList>
            <person name="Kaushik A."/>
        </authorList>
    </citation>
    <scope>NUCLEOTIDE SEQUENCE</scope>
    <source>
        <strain evidence="2">AG3-T5</strain>
    </source>
</reference>
<feature type="region of interest" description="Disordered" evidence="1">
    <location>
        <begin position="103"/>
        <end position="129"/>
    </location>
</feature>
<gene>
    <name evidence="2" type="ORF">RDB_LOCUS185180</name>
</gene>
<dbReference type="OrthoDB" id="3357846at2759"/>